<feature type="region of interest" description="Disordered" evidence="1">
    <location>
        <begin position="28"/>
        <end position="50"/>
    </location>
</feature>
<dbReference type="EMBL" id="OW240912">
    <property type="protein sequence ID" value="CAH2222040.1"/>
    <property type="molecule type" value="Genomic_DNA"/>
</dbReference>
<gene>
    <name evidence="2" type="ORF">PECUL_23A056552</name>
</gene>
<name>A0AAD1VNL7_PELCU</name>
<protein>
    <submittedName>
        <fullName evidence="2">Uncharacterized protein</fullName>
    </submittedName>
</protein>
<dbReference type="Proteomes" id="UP001295444">
    <property type="component" value="Chromosome 01"/>
</dbReference>
<reference evidence="2" key="1">
    <citation type="submission" date="2022-03" db="EMBL/GenBank/DDBJ databases">
        <authorList>
            <person name="Alioto T."/>
            <person name="Alioto T."/>
            <person name="Gomez Garrido J."/>
        </authorList>
    </citation>
    <scope>NUCLEOTIDE SEQUENCE</scope>
</reference>
<dbReference type="AlphaFoldDB" id="A0AAD1VNL7"/>
<feature type="compositionally biased region" description="Polar residues" evidence="1">
    <location>
        <begin position="28"/>
        <end position="37"/>
    </location>
</feature>
<organism evidence="2 3">
    <name type="scientific">Pelobates cultripes</name>
    <name type="common">Western spadefoot toad</name>
    <dbReference type="NCBI Taxonomy" id="61616"/>
    <lineage>
        <taxon>Eukaryota</taxon>
        <taxon>Metazoa</taxon>
        <taxon>Chordata</taxon>
        <taxon>Craniata</taxon>
        <taxon>Vertebrata</taxon>
        <taxon>Euteleostomi</taxon>
        <taxon>Amphibia</taxon>
        <taxon>Batrachia</taxon>
        <taxon>Anura</taxon>
        <taxon>Pelobatoidea</taxon>
        <taxon>Pelobatidae</taxon>
        <taxon>Pelobates</taxon>
    </lineage>
</organism>
<evidence type="ECO:0000256" key="1">
    <source>
        <dbReference type="SAM" id="MobiDB-lite"/>
    </source>
</evidence>
<keyword evidence="3" id="KW-1185">Reference proteome</keyword>
<evidence type="ECO:0000313" key="2">
    <source>
        <dbReference type="EMBL" id="CAH2222040.1"/>
    </source>
</evidence>
<sequence>MDYDAPPLDGMCSEDQVMSECPEPMAATMTTSPIIQSTEKRKVPGKNTAKPPFCTLALKKPAMVLSYQKEKSGIMKPSGNQWRLWMENPLRTPVIKSQPALPLNP</sequence>
<evidence type="ECO:0000313" key="3">
    <source>
        <dbReference type="Proteomes" id="UP001295444"/>
    </source>
</evidence>
<proteinExistence type="predicted"/>
<accession>A0AAD1VNL7</accession>